<dbReference type="GO" id="GO:0008745">
    <property type="term" value="F:N-acetylmuramoyl-L-alanine amidase activity"/>
    <property type="evidence" value="ECO:0007669"/>
    <property type="project" value="InterPro"/>
</dbReference>
<feature type="domain" description="MurNAc-LAA" evidence="3">
    <location>
        <begin position="190"/>
        <end position="318"/>
    </location>
</feature>
<sequence>MPYDLNQPPSGQHRPRRLPPLARGGAFLTIAALTAVTLSGCGGSSGPGAAPVPGGPEATGATASAAPSASASTAGGPGTPGESGTPGTPSDAKPSTPASGPLAGKVVVIDPGHNPGNFRHAREINQLVDIGTNRKECDTTGTSTNDGYTEAAFTLDVSHRLRTLLEKQGATVRFTQDDDRPFGPCVDERARIGNKAAADAVVSIHADGSGSGNRGFHVIHPALVEHGAADTTEIVGPSRELAERIAGKFVRATGSAPSNYVGGGTGLNERGDLGGLNLSTVPKVFIECGNMRDAKDAALLTSSQWRQKAAQGIAEGIGSYLLG</sequence>
<dbReference type="Proteomes" id="UP000199063">
    <property type="component" value="Unassembled WGS sequence"/>
</dbReference>
<evidence type="ECO:0000313" key="5">
    <source>
        <dbReference type="Proteomes" id="UP000199063"/>
    </source>
</evidence>
<protein>
    <submittedName>
        <fullName evidence="4">N-acetylmuramoyl-L-alanine amidase</fullName>
    </submittedName>
</protein>
<reference evidence="5" key="1">
    <citation type="submission" date="2016-10" db="EMBL/GenBank/DDBJ databases">
        <authorList>
            <person name="Varghese N."/>
            <person name="Submissions S."/>
        </authorList>
    </citation>
    <scope>NUCLEOTIDE SEQUENCE [LARGE SCALE GENOMIC DNA]</scope>
    <source>
        <strain evidence="5">CGMCC 4.7042</strain>
    </source>
</reference>
<dbReference type="GeneID" id="40832698"/>
<evidence type="ECO:0000313" key="4">
    <source>
        <dbReference type="EMBL" id="SDN19676.1"/>
    </source>
</evidence>
<dbReference type="InterPro" id="IPR002508">
    <property type="entry name" value="MurNAc-LAA_cat"/>
</dbReference>
<dbReference type="Gene3D" id="3.40.630.40">
    <property type="entry name" value="Zn-dependent exopeptidases"/>
    <property type="match status" value="1"/>
</dbReference>
<dbReference type="GO" id="GO:0009253">
    <property type="term" value="P:peptidoglycan catabolic process"/>
    <property type="evidence" value="ECO:0007669"/>
    <property type="project" value="InterPro"/>
</dbReference>
<dbReference type="InterPro" id="IPR050695">
    <property type="entry name" value="N-acetylmuramoyl_amidase_3"/>
</dbReference>
<evidence type="ECO:0000256" key="2">
    <source>
        <dbReference type="SAM" id="MobiDB-lite"/>
    </source>
</evidence>
<keyword evidence="1" id="KW-0378">Hydrolase</keyword>
<dbReference type="PANTHER" id="PTHR30404:SF0">
    <property type="entry name" value="N-ACETYLMURAMOYL-L-ALANINE AMIDASE AMIC"/>
    <property type="match status" value="1"/>
</dbReference>
<feature type="compositionally biased region" description="Low complexity" evidence="2">
    <location>
        <begin position="47"/>
        <end position="74"/>
    </location>
</feature>
<feature type="region of interest" description="Disordered" evidence="2">
    <location>
        <begin position="39"/>
        <end position="105"/>
    </location>
</feature>
<evidence type="ECO:0000259" key="3">
    <source>
        <dbReference type="SMART" id="SM00646"/>
    </source>
</evidence>
<dbReference type="AlphaFoldDB" id="A0A1G9ZGG5"/>
<dbReference type="CDD" id="cd02696">
    <property type="entry name" value="MurNAc-LAA"/>
    <property type="match status" value="1"/>
</dbReference>
<dbReference type="PANTHER" id="PTHR30404">
    <property type="entry name" value="N-ACETYLMURAMOYL-L-ALANINE AMIDASE"/>
    <property type="match status" value="1"/>
</dbReference>
<dbReference type="Pfam" id="PF01520">
    <property type="entry name" value="Amidase_3"/>
    <property type="match status" value="1"/>
</dbReference>
<dbReference type="OrthoDB" id="3268878at2"/>
<keyword evidence="5" id="KW-1185">Reference proteome</keyword>
<dbReference type="SMART" id="SM00646">
    <property type="entry name" value="Ami_3"/>
    <property type="match status" value="1"/>
</dbReference>
<feature type="region of interest" description="Disordered" evidence="2">
    <location>
        <begin position="1"/>
        <end position="21"/>
    </location>
</feature>
<proteinExistence type="predicted"/>
<dbReference type="GO" id="GO:0030288">
    <property type="term" value="C:outer membrane-bounded periplasmic space"/>
    <property type="evidence" value="ECO:0007669"/>
    <property type="project" value="TreeGrafter"/>
</dbReference>
<evidence type="ECO:0000256" key="1">
    <source>
        <dbReference type="ARBA" id="ARBA00022801"/>
    </source>
</evidence>
<gene>
    <name evidence="4" type="ORF">SAMN05444921_121122</name>
</gene>
<dbReference type="RefSeq" id="WP_093659437.1">
    <property type="nucleotide sequence ID" value="NZ_FNHI01000021.1"/>
</dbReference>
<accession>A0A1G9ZGG5</accession>
<dbReference type="SUPFAM" id="SSF53187">
    <property type="entry name" value="Zn-dependent exopeptidases"/>
    <property type="match status" value="1"/>
</dbReference>
<dbReference type="STRING" id="1196353.SAMN05444921_121122"/>
<name>A0A1G9ZGG5_9ACTN</name>
<dbReference type="EMBL" id="FNHI01000021">
    <property type="protein sequence ID" value="SDN19676.1"/>
    <property type="molecule type" value="Genomic_DNA"/>
</dbReference>
<organism evidence="4 5">
    <name type="scientific">Streptomyces wuyuanensis</name>
    <dbReference type="NCBI Taxonomy" id="1196353"/>
    <lineage>
        <taxon>Bacteria</taxon>
        <taxon>Bacillati</taxon>
        <taxon>Actinomycetota</taxon>
        <taxon>Actinomycetes</taxon>
        <taxon>Kitasatosporales</taxon>
        <taxon>Streptomycetaceae</taxon>
        <taxon>Streptomyces</taxon>
    </lineage>
</organism>